<evidence type="ECO:0000313" key="1">
    <source>
        <dbReference type="EMBL" id="QJA72958.1"/>
    </source>
</evidence>
<dbReference type="EMBL" id="MT141991">
    <property type="protein sequence ID" value="QJA72958.1"/>
    <property type="molecule type" value="Genomic_DNA"/>
</dbReference>
<dbReference type="Gene3D" id="3.30.420.240">
    <property type="match status" value="1"/>
</dbReference>
<proteinExistence type="predicted"/>
<reference evidence="1" key="1">
    <citation type="submission" date="2020-03" db="EMBL/GenBank/DDBJ databases">
        <title>The deep terrestrial virosphere.</title>
        <authorList>
            <person name="Holmfeldt K."/>
            <person name="Nilsson E."/>
            <person name="Simone D."/>
            <person name="Lopez-Fernandez M."/>
            <person name="Wu X."/>
            <person name="de Brujin I."/>
            <person name="Lundin D."/>
            <person name="Andersson A."/>
            <person name="Bertilsson S."/>
            <person name="Dopson M."/>
        </authorList>
    </citation>
    <scope>NUCLEOTIDE SEQUENCE</scope>
    <source>
        <strain evidence="1">MM415A02539</strain>
    </source>
</reference>
<organism evidence="1">
    <name type="scientific">viral metagenome</name>
    <dbReference type="NCBI Taxonomy" id="1070528"/>
    <lineage>
        <taxon>unclassified sequences</taxon>
        <taxon>metagenomes</taxon>
        <taxon>organismal metagenomes</taxon>
    </lineage>
</organism>
<dbReference type="AlphaFoldDB" id="A0A6M3JU91"/>
<name>A0A6M3JU91_9ZZZZ</name>
<sequence>MTRETTVRRINQWCRPVIEGEAVTETFELPSFLEGAVALDLRQQPYPPLQAGQYKIIDPAFAYMVLGQYPAQATNQLISREWIYKARERWDAYVRERGQRPPDHIKAVIGLDVAEMGQDSNAMCVRYGGDVEPIVTWGGMDIMQTGDRAAGEFRGRQADRVNVDATGVGAGVAPHLTRLSIPAVAVKVASSPTDKTEMGEFKILRDQIWWATREWLRTDPGAMLPPDETLIEELQTPTYQIEGGKIRVMNKDTMKELLKRSPDRAESVILTFAPTGFFTGRHFSFE</sequence>
<protein>
    <submittedName>
        <fullName evidence="1">Putative terminase</fullName>
    </submittedName>
</protein>
<gene>
    <name evidence="1" type="ORF">MM415A02539_0003</name>
</gene>
<accession>A0A6M3JU91</accession>